<gene>
    <name evidence="2" type="ORF">L0668_15365</name>
</gene>
<proteinExistence type="predicted"/>
<comment type="caution">
    <text evidence="2">The sequence shown here is derived from an EMBL/GenBank/DDBJ whole genome shotgun (WGS) entry which is preliminary data.</text>
</comment>
<organism evidence="2 3">
    <name type="scientific">Paraglaciecola algarum</name>
    <dbReference type="NCBI Taxonomy" id="3050085"/>
    <lineage>
        <taxon>Bacteria</taxon>
        <taxon>Pseudomonadati</taxon>
        <taxon>Pseudomonadota</taxon>
        <taxon>Gammaproteobacteria</taxon>
        <taxon>Alteromonadales</taxon>
        <taxon>Alteromonadaceae</taxon>
        <taxon>Paraglaciecola</taxon>
    </lineage>
</organism>
<dbReference type="RefSeq" id="WP_235313597.1">
    <property type="nucleotide sequence ID" value="NZ_JAKGAS010000008.1"/>
</dbReference>
<accession>A0ABS9D989</accession>
<dbReference type="Proteomes" id="UP001521137">
    <property type="component" value="Unassembled WGS sequence"/>
</dbReference>
<sequence>MKIIRLASFLVALLTCWSLTAGEVKRGEGISQKLFEKIVKNNPAKYPKLWQTIELVTQKNVDVYIEATKGSLGRAIGKKAIYLAPKMFLRAMDTHPEDRLVVVVLHEFGHVLFNRQPGVRSSSTADREYAAFKYSVKHALVMAELGDTGPIKQLIKYLPMRVKKGKKSAPHTQALKKLTKEKFWKQAVKTYE</sequence>
<dbReference type="EMBL" id="JAKGAS010000008">
    <property type="protein sequence ID" value="MCF2949498.1"/>
    <property type="molecule type" value="Genomic_DNA"/>
</dbReference>
<keyword evidence="3" id="KW-1185">Reference proteome</keyword>
<reference evidence="2 3" key="1">
    <citation type="submission" date="2022-01" db="EMBL/GenBank/DDBJ databases">
        <title>Paraglaciecola sp. G1-23.</title>
        <authorList>
            <person name="Jin M.S."/>
            <person name="Han D.M."/>
            <person name="Kim H.M."/>
            <person name="Jeon C.O."/>
        </authorList>
    </citation>
    <scope>NUCLEOTIDE SEQUENCE [LARGE SCALE GENOMIC DNA]</scope>
    <source>
        <strain evidence="2 3">G1-23</strain>
    </source>
</reference>
<feature type="chain" id="PRO_5045404770" description="Peptidase M48 domain-containing protein" evidence="1">
    <location>
        <begin position="22"/>
        <end position="192"/>
    </location>
</feature>
<evidence type="ECO:0000313" key="2">
    <source>
        <dbReference type="EMBL" id="MCF2949498.1"/>
    </source>
</evidence>
<keyword evidence="1" id="KW-0732">Signal</keyword>
<evidence type="ECO:0000256" key="1">
    <source>
        <dbReference type="SAM" id="SignalP"/>
    </source>
</evidence>
<evidence type="ECO:0008006" key="4">
    <source>
        <dbReference type="Google" id="ProtNLM"/>
    </source>
</evidence>
<feature type="signal peptide" evidence="1">
    <location>
        <begin position="1"/>
        <end position="21"/>
    </location>
</feature>
<name>A0ABS9D989_9ALTE</name>
<protein>
    <recommendedName>
        <fullName evidence="4">Peptidase M48 domain-containing protein</fullName>
    </recommendedName>
</protein>
<evidence type="ECO:0000313" key="3">
    <source>
        <dbReference type="Proteomes" id="UP001521137"/>
    </source>
</evidence>